<evidence type="ECO:0000259" key="1">
    <source>
        <dbReference type="Pfam" id="PF05368"/>
    </source>
</evidence>
<name>A0ABQ3ZN45_9ACTN</name>
<dbReference type="PANTHER" id="PTHR47129">
    <property type="entry name" value="QUINONE OXIDOREDUCTASE 2"/>
    <property type="match status" value="1"/>
</dbReference>
<evidence type="ECO:0000313" key="3">
    <source>
        <dbReference type="Proteomes" id="UP000603200"/>
    </source>
</evidence>
<gene>
    <name evidence="2" type="ORF">Ahu01nite_031060</name>
</gene>
<reference evidence="2 3" key="1">
    <citation type="submission" date="2021-01" db="EMBL/GenBank/DDBJ databases">
        <title>Whole genome shotgun sequence of Actinoplanes humidus NBRC 14915.</title>
        <authorList>
            <person name="Komaki H."/>
            <person name="Tamura T."/>
        </authorList>
    </citation>
    <scope>NUCLEOTIDE SEQUENCE [LARGE SCALE GENOMIC DNA]</scope>
    <source>
        <strain evidence="2 3">NBRC 14915</strain>
    </source>
</reference>
<comment type="caution">
    <text evidence="2">The sequence shown here is derived from an EMBL/GenBank/DDBJ whole genome shotgun (WGS) entry which is preliminary data.</text>
</comment>
<feature type="domain" description="NmrA-like" evidence="1">
    <location>
        <begin position="2"/>
        <end position="241"/>
    </location>
</feature>
<evidence type="ECO:0000313" key="2">
    <source>
        <dbReference type="EMBL" id="GIE20004.1"/>
    </source>
</evidence>
<sequence length="281" mass="29100">MTIVVTGATGHLGRLAIESLLSRGVPAGEIVAVGRSVEKIKDLADKGVVVKKASYDEPESLDAAFAGADKLLFISASEPGRRIPQHTNVVNAAKAAGISKIVYTSAPFAATSDAILVTDHRATEEALTSSGIPSVFLRNGWYVENYNLPTALDHGLVGGAGEGKINIAPRSDYAEAAAAAILADGVDQKVYELGGEGVTLAELAAQVSEVSGREVTYTNLTEEKHVEFLVSVGLPQEFAVVLADVDRAASQGALNTGTADLEKLLGRPVTPIAEAVRGALA</sequence>
<dbReference type="EMBL" id="BOMN01000037">
    <property type="protein sequence ID" value="GIE20004.1"/>
    <property type="molecule type" value="Genomic_DNA"/>
</dbReference>
<dbReference type="Proteomes" id="UP000603200">
    <property type="component" value="Unassembled WGS sequence"/>
</dbReference>
<dbReference type="InterPro" id="IPR036291">
    <property type="entry name" value="NAD(P)-bd_dom_sf"/>
</dbReference>
<dbReference type="InterPro" id="IPR052718">
    <property type="entry name" value="NmrA-type_oxidoreductase"/>
</dbReference>
<dbReference type="SUPFAM" id="SSF51735">
    <property type="entry name" value="NAD(P)-binding Rossmann-fold domains"/>
    <property type="match status" value="1"/>
</dbReference>
<dbReference type="CDD" id="cd05269">
    <property type="entry name" value="TMR_SDR_a"/>
    <property type="match status" value="1"/>
</dbReference>
<accession>A0ABQ3ZN45</accession>
<dbReference type="InterPro" id="IPR008030">
    <property type="entry name" value="NmrA-like"/>
</dbReference>
<proteinExistence type="predicted"/>
<keyword evidence="3" id="KW-1185">Reference proteome</keyword>
<dbReference type="Gene3D" id="3.40.50.720">
    <property type="entry name" value="NAD(P)-binding Rossmann-like Domain"/>
    <property type="match status" value="1"/>
</dbReference>
<dbReference type="RefSeq" id="WP_203837208.1">
    <property type="nucleotide sequence ID" value="NZ_BAAATV010000007.1"/>
</dbReference>
<dbReference type="PANTHER" id="PTHR47129:SF1">
    <property type="entry name" value="NMRA-LIKE DOMAIN-CONTAINING PROTEIN"/>
    <property type="match status" value="1"/>
</dbReference>
<organism evidence="2 3">
    <name type="scientific">Winogradskya humida</name>
    <dbReference type="NCBI Taxonomy" id="113566"/>
    <lineage>
        <taxon>Bacteria</taxon>
        <taxon>Bacillati</taxon>
        <taxon>Actinomycetota</taxon>
        <taxon>Actinomycetes</taxon>
        <taxon>Micromonosporales</taxon>
        <taxon>Micromonosporaceae</taxon>
        <taxon>Winogradskya</taxon>
    </lineage>
</organism>
<dbReference type="Gene3D" id="3.90.25.10">
    <property type="entry name" value="UDP-galactose 4-epimerase, domain 1"/>
    <property type="match status" value="1"/>
</dbReference>
<protein>
    <submittedName>
        <fullName evidence="2">NAD(P)-dependent oxidoreductase</fullName>
    </submittedName>
</protein>
<dbReference type="Pfam" id="PF05368">
    <property type="entry name" value="NmrA"/>
    <property type="match status" value="1"/>
</dbReference>